<reference evidence="3 4" key="1">
    <citation type="journal article" date="2014" name="Appl. Environ. Microbiol.">
        <title>Genomic encyclopedia of type strains of the genus Bifidobacterium.</title>
        <authorList>
            <person name="Milani C."/>
            <person name="Lugli G.A."/>
            <person name="Duranti S."/>
            <person name="Turroni F."/>
            <person name="Bottacini F."/>
            <person name="Mangifesta M."/>
            <person name="Sanchez B."/>
            <person name="Viappiani A."/>
            <person name="Mancabelli L."/>
            <person name="Taminiau B."/>
            <person name="Delcenserie V."/>
            <person name="Barrangou R."/>
            <person name="Margolles A."/>
            <person name="van Sinderen D."/>
            <person name="Ventura M."/>
        </authorList>
    </citation>
    <scope>NUCLEOTIDE SEQUENCE [LARGE SCALE GENOMIC DNA]</scope>
    <source>
        <strain evidence="3 4">LMG 11587</strain>
    </source>
</reference>
<evidence type="ECO:0000313" key="3">
    <source>
        <dbReference type="EMBL" id="AIC91573.1"/>
    </source>
</evidence>
<keyword evidence="1" id="KW-1133">Transmembrane helix</keyword>
<dbReference type="OrthoDB" id="9812729at2"/>
<dbReference type="PANTHER" id="PTHR34351:SF1">
    <property type="entry name" value="SLR1927 PROTEIN"/>
    <property type="match status" value="1"/>
</dbReference>
<feature type="domain" description="DUF58" evidence="2">
    <location>
        <begin position="221"/>
        <end position="285"/>
    </location>
</feature>
<keyword evidence="4" id="KW-1185">Reference proteome</keyword>
<keyword evidence="1" id="KW-0812">Transmembrane</keyword>
<feature type="transmembrane region" description="Helical" evidence="1">
    <location>
        <begin position="36"/>
        <end position="53"/>
    </location>
</feature>
<dbReference type="PANTHER" id="PTHR34351">
    <property type="entry name" value="SLR1927 PROTEIN-RELATED"/>
    <property type="match status" value="1"/>
</dbReference>
<dbReference type="Proteomes" id="UP000028569">
    <property type="component" value="Chromosome"/>
</dbReference>
<proteinExistence type="predicted"/>
<dbReference type="HOGENOM" id="CLU_026152_4_1_11"/>
<keyword evidence="1" id="KW-0472">Membrane</keyword>
<evidence type="ECO:0000256" key="1">
    <source>
        <dbReference type="SAM" id="Phobius"/>
    </source>
</evidence>
<name>A0A087VTB6_9BIFI</name>
<evidence type="ECO:0000313" key="4">
    <source>
        <dbReference type="Proteomes" id="UP000028569"/>
    </source>
</evidence>
<feature type="transmembrane region" description="Helical" evidence="1">
    <location>
        <begin position="59"/>
        <end position="83"/>
    </location>
</feature>
<dbReference type="RefSeq" id="WP_158332582.1">
    <property type="nucleotide sequence ID" value="NZ_CP006018.1"/>
</dbReference>
<accession>A0A087VTB6</accession>
<dbReference type="KEGG" id="bii:BINDI_0288"/>
<gene>
    <name evidence="3" type="ORF">BINDI_0288</name>
</gene>
<sequence>MTAMSSDKTSRPTSGTVREPTAHALWCRVLSMVTPLGWGLALVAVIAGLGLALTGWAELLALALSSLALIAAGMVMSMGNLGYKAEVDLNRTHLSVGQESELSIILTNPGKQSTRSGRVGILVGAEPSHLPVPALSPGQSAHLHLNLQALRRGAISLGPVTVEAGDPFGVIRRQRVLAAGNQVYVHPRTIDLDSITAGLQRDLEGQTTSGTVDDDMEFHTLRPYEPGDDIKRVHWLSTAKTGSMMVRQYEPTLRTDTVLWMDTDPTSYSTAEEFELAVSIFASLGARCLLDDRALAAMIPAGQTGNHAGSNRDGQMSNRRVGLSQNRPTRDADLLRTDTPRAFLDACSLILPVQKPTEGSVRQTSVSWLNMMESHIPDASLVLLVSGSRPDQTDIETMAAGLPKSIRSMVLTAAQGERPTIQQLGTLTRARLGTLGNLPQLLRTLS</sequence>
<dbReference type="AlphaFoldDB" id="A0A087VTB6"/>
<dbReference type="EMBL" id="CP006018">
    <property type="protein sequence ID" value="AIC91573.1"/>
    <property type="molecule type" value="Genomic_DNA"/>
</dbReference>
<dbReference type="InterPro" id="IPR002881">
    <property type="entry name" value="DUF58"/>
</dbReference>
<dbReference type="Pfam" id="PF01882">
    <property type="entry name" value="DUF58"/>
    <property type="match status" value="1"/>
</dbReference>
<protein>
    <recommendedName>
        <fullName evidence="2">DUF58 domain-containing protein</fullName>
    </recommendedName>
</protein>
<organism evidence="3 4">
    <name type="scientific">Bifidobacterium [indicum] DSM 20214 = LMG 11587</name>
    <dbReference type="NCBI Taxonomy" id="1341694"/>
    <lineage>
        <taxon>Bacteria</taxon>
        <taxon>Bacillati</taxon>
        <taxon>Actinomycetota</taxon>
        <taxon>Actinomycetes</taxon>
        <taxon>Bifidobacteriales</taxon>
        <taxon>Bifidobacteriaceae</taxon>
        <taxon>Bifidobacterium</taxon>
    </lineage>
</organism>
<evidence type="ECO:0000259" key="2">
    <source>
        <dbReference type="Pfam" id="PF01882"/>
    </source>
</evidence>